<keyword evidence="6" id="KW-0067">ATP-binding</keyword>
<keyword evidence="3" id="KW-0808">Transferase</keyword>
<protein>
    <recommendedName>
        <fullName evidence="2">pyridoxal kinase</fullName>
        <ecNumber evidence="2">2.7.1.35</ecNumber>
    </recommendedName>
</protein>
<dbReference type="GO" id="GO:0008478">
    <property type="term" value="F:pyridoxal kinase activity"/>
    <property type="evidence" value="ECO:0007669"/>
    <property type="project" value="UniProtKB-EC"/>
</dbReference>
<evidence type="ECO:0000256" key="4">
    <source>
        <dbReference type="ARBA" id="ARBA00022741"/>
    </source>
</evidence>
<keyword evidence="4" id="KW-0547">Nucleotide-binding</keyword>
<dbReference type="PANTHER" id="PTHR10534">
    <property type="entry name" value="PYRIDOXAL KINASE"/>
    <property type="match status" value="1"/>
</dbReference>
<dbReference type="GO" id="GO:0009443">
    <property type="term" value="P:pyridoxal 5'-phosphate salvage"/>
    <property type="evidence" value="ECO:0007669"/>
    <property type="project" value="InterPro"/>
</dbReference>
<dbReference type="FunCoup" id="A0A2P6NQ76">
    <property type="interactions" value="313"/>
</dbReference>
<gene>
    <name evidence="8" type="ORF">PROFUN_03096</name>
</gene>
<dbReference type="GO" id="GO:0005524">
    <property type="term" value="F:ATP binding"/>
    <property type="evidence" value="ECO:0007669"/>
    <property type="project" value="UniProtKB-KW"/>
</dbReference>
<feature type="domain" description="Pyridoxamine kinase/Phosphomethylpyrimidine kinase" evidence="7">
    <location>
        <begin position="130"/>
        <end position="247"/>
    </location>
</feature>
<dbReference type="InterPro" id="IPR029056">
    <property type="entry name" value="Ribokinase-like"/>
</dbReference>
<comment type="caution">
    <text evidence="8">The sequence shown here is derived from an EMBL/GenBank/DDBJ whole genome shotgun (WGS) entry which is preliminary data.</text>
</comment>
<sequence length="312" mass="35340">MSDTSFDEYSADADKGPLKEDRVLSCQSWVCHGYVGNKCSVFGLQTLGVEVDPILTVQFSNHTGYPSFKGQVLSGDQLKDIFQGLVANHLHRYSHLLTGYINSPTTLRAIMDIYHTLKKENPQLQYLMGDEGKMYVTEELAGIYRTEVVPHADYLFPNQMEAEIVTETKIDSDESLLKASEKIHDMGVPNVLITSTSYRKSSGEIELFCSCRPRDGSQGGIFRIRVPKFDRYFTGTGDLLASLVLAWVSTLSKDKDMPQRQVLFSACERAVNGLYGVLEETMKGKHKELRLIQNRKHIESPELKFRAQWFHQ</sequence>
<evidence type="ECO:0000256" key="6">
    <source>
        <dbReference type="ARBA" id="ARBA00022840"/>
    </source>
</evidence>
<dbReference type="AlphaFoldDB" id="A0A2P6NQ76"/>
<dbReference type="GO" id="GO:0005829">
    <property type="term" value="C:cytosol"/>
    <property type="evidence" value="ECO:0007669"/>
    <property type="project" value="TreeGrafter"/>
</dbReference>
<evidence type="ECO:0000256" key="3">
    <source>
        <dbReference type="ARBA" id="ARBA00022679"/>
    </source>
</evidence>
<proteinExistence type="inferred from homology"/>
<evidence type="ECO:0000313" key="8">
    <source>
        <dbReference type="EMBL" id="PRP86109.1"/>
    </source>
</evidence>
<evidence type="ECO:0000313" key="9">
    <source>
        <dbReference type="Proteomes" id="UP000241769"/>
    </source>
</evidence>
<dbReference type="OrthoDB" id="2104723at2759"/>
<reference evidence="8 9" key="1">
    <citation type="journal article" date="2018" name="Genome Biol. Evol.">
        <title>Multiple Roots of Fruiting Body Formation in Amoebozoa.</title>
        <authorList>
            <person name="Hillmann F."/>
            <person name="Forbes G."/>
            <person name="Novohradska S."/>
            <person name="Ferling I."/>
            <person name="Riege K."/>
            <person name="Groth M."/>
            <person name="Westermann M."/>
            <person name="Marz M."/>
            <person name="Spaller T."/>
            <person name="Winckler T."/>
            <person name="Schaap P."/>
            <person name="Glockner G."/>
        </authorList>
    </citation>
    <scope>NUCLEOTIDE SEQUENCE [LARGE SCALE GENOMIC DNA]</scope>
    <source>
        <strain evidence="8 9">Jena</strain>
    </source>
</reference>
<evidence type="ECO:0000259" key="7">
    <source>
        <dbReference type="Pfam" id="PF08543"/>
    </source>
</evidence>
<dbReference type="NCBIfam" id="TIGR00687">
    <property type="entry name" value="pyridox_kin"/>
    <property type="match status" value="1"/>
</dbReference>
<dbReference type="InterPro" id="IPR013749">
    <property type="entry name" value="PM/HMP-P_kinase-1"/>
</dbReference>
<keyword evidence="9" id="KW-1185">Reference proteome</keyword>
<dbReference type="Gene3D" id="3.40.1190.20">
    <property type="match status" value="1"/>
</dbReference>
<dbReference type="STRING" id="1890364.A0A2P6NQ76"/>
<dbReference type="PANTHER" id="PTHR10534:SF2">
    <property type="entry name" value="PYRIDOXAL KINASE"/>
    <property type="match status" value="1"/>
</dbReference>
<evidence type="ECO:0000256" key="2">
    <source>
        <dbReference type="ARBA" id="ARBA00012104"/>
    </source>
</evidence>
<comment type="similarity">
    <text evidence="1">Belongs to the pyridoxine kinase family.</text>
</comment>
<dbReference type="InterPro" id="IPR004625">
    <property type="entry name" value="PyrdxlKinase"/>
</dbReference>
<accession>A0A2P6NQ76</accession>
<dbReference type="Proteomes" id="UP000241769">
    <property type="component" value="Unassembled WGS sequence"/>
</dbReference>
<dbReference type="EMBL" id="MDYQ01000035">
    <property type="protein sequence ID" value="PRP86109.1"/>
    <property type="molecule type" value="Genomic_DNA"/>
</dbReference>
<organism evidence="8 9">
    <name type="scientific">Planoprotostelium fungivorum</name>
    <dbReference type="NCBI Taxonomy" id="1890364"/>
    <lineage>
        <taxon>Eukaryota</taxon>
        <taxon>Amoebozoa</taxon>
        <taxon>Evosea</taxon>
        <taxon>Variosea</taxon>
        <taxon>Cavosteliida</taxon>
        <taxon>Cavosteliaceae</taxon>
        <taxon>Planoprotostelium</taxon>
    </lineage>
</organism>
<dbReference type="CDD" id="cd01173">
    <property type="entry name" value="pyridoxal_pyridoxamine_kinase"/>
    <property type="match status" value="1"/>
</dbReference>
<dbReference type="InParanoid" id="A0A2P6NQ76"/>
<name>A0A2P6NQ76_9EUKA</name>
<dbReference type="SUPFAM" id="SSF53613">
    <property type="entry name" value="Ribokinase-like"/>
    <property type="match status" value="1"/>
</dbReference>
<dbReference type="Pfam" id="PF08543">
    <property type="entry name" value="Phos_pyr_kin"/>
    <property type="match status" value="1"/>
</dbReference>
<evidence type="ECO:0000256" key="1">
    <source>
        <dbReference type="ARBA" id="ARBA00008805"/>
    </source>
</evidence>
<dbReference type="EC" id="2.7.1.35" evidence="2"/>
<evidence type="ECO:0000256" key="5">
    <source>
        <dbReference type="ARBA" id="ARBA00022777"/>
    </source>
</evidence>
<keyword evidence="5" id="KW-0418">Kinase</keyword>